<evidence type="ECO:0000256" key="6">
    <source>
        <dbReference type="SAM" id="MobiDB-lite"/>
    </source>
</evidence>
<dbReference type="Gene3D" id="3.30.40.10">
    <property type="entry name" value="Zinc/RING finger domain, C3HC4 (zinc finger)"/>
    <property type="match status" value="1"/>
</dbReference>
<feature type="compositionally biased region" description="Basic and acidic residues" evidence="6">
    <location>
        <begin position="146"/>
        <end position="155"/>
    </location>
</feature>
<accession>A0A4Z2H0C2</accession>
<dbReference type="GO" id="GO:0008270">
    <property type="term" value="F:zinc ion binding"/>
    <property type="evidence" value="ECO:0007669"/>
    <property type="project" value="UniProtKB-KW"/>
</dbReference>
<comment type="caution">
    <text evidence="8">The sequence shown here is derived from an EMBL/GenBank/DDBJ whole genome shotgun (WGS) entry which is preliminary data.</text>
</comment>
<keyword evidence="9" id="KW-1185">Reference proteome</keyword>
<dbReference type="AlphaFoldDB" id="A0A4Z2H0C2"/>
<feature type="region of interest" description="Disordered" evidence="6">
    <location>
        <begin position="146"/>
        <end position="200"/>
    </location>
</feature>
<dbReference type="PANTHER" id="PTHR46174:SF1">
    <property type="entry name" value="CXXC-TYPE ZINC FINGER PROTEIN 1"/>
    <property type="match status" value="1"/>
</dbReference>
<evidence type="ECO:0000256" key="2">
    <source>
        <dbReference type="ARBA" id="ARBA00022723"/>
    </source>
</evidence>
<proteinExistence type="predicted"/>
<keyword evidence="3" id="KW-0863">Zinc-finger</keyword>
<dbReference type="GO" id="GO:0045893">
    <property type="term" value="P:positive regulation of DNA-templated transcription"/>
    <property type="evidence" value="ECO:0007669"/>
    <property type="project" value="TreeGrafter"/>
</dbReference>
<evidence type="ECO:0000256" key="5">
    <source>
        <dbReference type="ARBA" id="ARBA00023242"/>
    </source>
</evidence>
<dbReference type="PANTHER" id="PTHR46174">
    <property type="entry name" value="CXXC-TYPE ZINC FINGER PROTEIN 1"/>
    <property type="match status" value="1"/>
</dbReference>
<keyword evidence="4" id="KW-0862">Zinc</keyword>
<dbReference type="GO" id="GO:0048188">
    <property type="term" value="C:Set1C/COMPASS complex"/>
    <property type="evidence" value="ECO:0007669"/>
    <property type="project" value="InterPro"/>
</dbReference>
<dbReference type="Proteomes" id="UP000314294">
    <property type="component" value="Unassembled WGS sequence"/>
</dbReference>
<protein>
    <submittedName>
        <fullName evidence="8">CXXC-type zinc finger protein 1</fullName>
    </submittedName>
</protein>
<evidence type="ECO:0000259" key="7">
    <source>
        <dbReference type="Pfam" id="PF00628"/>
    </source>
</evidence>
<organism evidence="8 9">
    <name type="scientific">Liparis tanakae</name>
    <name type="common">Tanaka's snailfish</name>
    <dbReference type="NCBI Taxonomy" id="230148"/>
    <lineage>
        <taxon>Eukaryota</taxon>
        <taxon>Metazoa</taxon>
        <taxon>Chordata</taxon>
        <taxon>Craniata</taxon>
        <taxon>Vertebrata</taxon>
        <taxon>Euteleostomi</taxon>
        <taxon>Actinopterygii</taxon>
        <taxon>Neopterygii</taxon>
        <taxon>Teleostei</taxon>
        <taxon>Neoteleostei</taxon>
        <taxon>Acanthomorphata</taxon>
        <taxon>Eupercaria</taxon>
        <taxon>Perciformes</taxon>
        <taxon>Cottioidei</taxon>
        <taxon>Cottales</taxon>
        <taxon>Liparidae</taxon>
        <taxon>Liparis</taxon>
    </lineage>
</organism>
<feature type="domain" description="PHD-type" evidence="7">
    <location>
        <begin position="105"/>
        <end position="135"/>
    </location>
</feature>
<evidence type="ECO:0000256" key="3">
    <source>
        <dbReference type="ARBA" id="ARBA00022771"/>
    </source>
</evidence>
<name>A0A4Z2H0C2_9TELE</name>
<feature type="compositionally biased region" description="Polar residues" evidence="6">
    <location>
        <begin position="14"/>
        <end position="33"/>
    </location>
</feature>
<sequence length="200" mass="21258">METSTIHQMEAQRRSPNSGRSLDNGRSLNSGRSPNRAAAQLVAGTHDPDQGLTGLGGSPRPRLMGSHVSEEEAAGAERGPEEEAGGREGGGGGGLKVSMETPRGCDSCSEWFHGSCVGVSEKAAKSIRVWFCPSCRDKDPSLEIRFRLKKPKQEPEWQTEDGPDGDGSSQPTADRRRGSQVTGRFIGPGRELSGSQLLGT</sequence>
<keyword evidence="2" id="KW-0479">Metal-binding</keyword>
<evidence type="ECO:0000313" key="9">
    <source>
        <dbReference type="Proteomes" id="UP000314294"/>
    </source>
</evidence>
<dbReference type="SUPFAM" id="SSF57903">
    <property type="entry name" value="FYVE/PHD zinc finger"/>
    <property type="match status" value="1"/>
</dbReference>
<dbReference type="OrthoDB" id="8922269at2759"/>
<keyword evidence="5" id="KW-0539">Nucleus</keyword>
<dbReference type="InterPro" id="IPR019787">
    <property type="entry name" value="Znf_PHD-finger"/>
</dbReference>
<evidence type="ECO:0000313" key="8">
    <source>
        <dbReference type="EMBL" id="TNN59041.1"/>
    </source>
</evidence>
<dbReference type="Pfam" id="PF00628">
    <property type="entry name" value="PHD"/>
    <property type="match status" value="1"/>
</dbReference>
<dbReference type="InterPro" id="IPR037869">
    <property type="entry name" value="Spp1/CFP1"/>
</dbReference>
<dbReference type="InterPro" id="IPR011011">
    <property type="entry name" value="Znf_FYVE_PHD"/>
</dbReference>
<dbReference type="EMBL" id="SRLO01000365">
    <property type="protein sequence ID" value="TNN59041.1"/>
    <property type="molecule type" value="Genomic_DNA"/>
</dbReference>
<comment type="subcellular location">
    <subcellularLocation>
        <location evidence="1">Nucleus</location>
    </subcellularLocation>
</comment>
<feature type="region of interest" description="Disordered" evidence="6">
    <location>
        <begin position="1"/>
        <end position="104"/>
    </location>
</feature>
<gene>
    <name evidence="8" type="primary">CXXC1_1</name>
    <name evidence="8" type="ORF">EYF80_030779</name>
</gene>
<evidence type="ECO:0000256" key="4">
    <source>
        <dbReference type="ARBA" id="ARBA00022833"/>
    </source>
</evidence>
<evidence type="ECO:0000256" key="1">
    <source>
        <dbReference type="ARBA" id="ARBA00004123"/>
    </source>
</evidence>
<dbReference type="InterPro" id="IPR013083">
    <property type="entry name" value="Znf_RING/FYVE/PHD"/>
</dbReference>
<reference evidence="8 9" key="1">
    <citation type="submission" date="2019-03" db="EMBL/GenBank/DDBJ databases">
        <title>First draft genome of Liparis tanakae, snailfish: a comprehensive survey of snailfish specific genes.</title>
        <authorList>
            <person name="Kim W."/>
            <person name="Song I."/>
            <person name="Jeong J.-H."/>
            <person name="Kim D."/>
            <person name="Kim S."/>
            <person name="Ryu S."/>
            <person name="Song J.Y."/>
            <person name="Lee S.K."/>
        </authorList>
    </citation>
    <scope>NUCLEOTIDE SEQUENCE [LARGE SCALE GENOMIC DNA]</scope>
    <source>
        <tissue evidence="8">Muscle</tissue>
    </source>
</reference>